<dbReference type="KEGG" id="caz:CARG_09560"/>
<evidence type="ECO:0000256" key="2">
    <source>
        <dbReference type="ARBA" id="ARBA00022448"/>
    </source>
</evidence>
<dbReference type="GeneID" id="78250632"/>
<dbReference type="STRING" id="1348662.CARG_09560"/>
<evidence type="ECO:0000256" key="9">
    <source>
        <dbReference type="SAM" id="MobiDB-lite"/>
    </source>
</evidence>
<dbReference type="GO" id="GO:0009401">
    <property type="term" value="P:phosphoenolpyruvate-dependent sugar phosphotransferase system"/>
    <property type="evidence" value="ECO:0007669"/>
    <property type="project" value="UniProtKB-KW"/>
</dbReference>
<feature type="transmembrane region" description="Helical" evidence="10">
    <location>
        <begin position="279"/>
        <end position="299"/>
    </location>
</feature>
<keyword evidence="3" id="KW-1003">Cell membrane</keyword>
<dbReference type="GO" id="GO:0005886">
    <property type="term" value="C:plasma membrane"/>
    <property type="evidence" value="ECO:0007669"/>
    <property type="project" value="UniProtKB-SubCell"/>
</dbReference>
<sequence length="300" mass="32907">MSTSTNNDKVVQAAQPDAPVDAATSTAEPQLTKRDVIDTYIRSTFMLGSFNFERMQAIGVAVTMIPAIKRFYHTKEDQAAAMRRHLEFFNTHPWIASPIFGVTAAMEEQRSRGEEIDDAAITNVKVGLMGPLAGVGDPLFWGTARPVLAALGASLAIQGNILGPIIFFFGLNLIRFATRWYGFRVGYEKGVQIVGEVSGNTLKRLTQMASIMGLFVMGALVSKWTSINIPFVLSEYDNQAGEHVVTTVQSILDSLLPGLVPLLMTFACMWLLRRKINAIWIIFGMFAIGILGYWAGILAP</sequence>
<protein>
    <recommendedName>
        <fullName evidence="13">PTS mannose transporter subunit IID</fullName>
    </recommendedName>
</protein>
<reference evidence="11 12" key="1">
    <citation type="journal article" date="2013" name="Genome Announc.">
        <title>Whole-Genome Sequence of the Clinical Strain Corynebacterium argentoratense DSM 44202, Isolated from a Human Throat Specimen.</title>
        <authorList>
            <person name="Bomholt C."/>
            <person name="Glaub A."/>
            <person name="Gravermann K."/>
            <person name="Albersmeier A."/>
            <person name="Brinkrolf K."/>
            <person name="Ruckert C."/>
            <person name="Tauch A."/>
        </authorList>
    </citation>
    <scope>NUCLEOTIDE SEQUENCE [LARGE SCALE GENOMIC DNA]</scope>
    <source>
        <strain evidence="11">DSM 44202</strain>
    </source>
</reference>
<dbReference type="PROSITE" id="PS51108">
    <property type="entry name" value="PTS_EIID"/>
    <property type="match status" value="1"/>
</dbReference>
<keyword evidence="2" id="KW-0813">Transport</keyword>
<evidence type="ECO:0000256" key="7">
    <source>
        <dbReference type="ARBA" id="ARBA00022989"/>
    </source>
</evidence>
<evidence type="ECO:0000256" key="4">
    <source>
        <dbReference type="ARBA" id="ARBA00022597"/>
    </source>
</evidence>
<dbReference type="Proteomes" id="UP000016943">
    <property type="component" value="Chromosome"/>
</dbReference>
<gene>
    <name evidence="11" type="ORF">CARG_09560</name>
</gene>
<keyword evidence="6 10" id="KW-0812">Transmembrane</keyword>
<dbReference type="InterPro" id="IPR050303">
    <property type="entry name" value="GatZ_KbaZ_carbometab"/>
</dbReference>
<dbReference type="PATRIC" id="fig|1348662.3.peg.1889"/>
<keyword evidence="4" id="KW-0762">Sugar transport</keyword>
<feature type="transmembrane region" description="Helical" evidence="10">
    <location>
        <begin position="147"/>
        <end position="174"/>
    </location>
</feature>
<evidence type="ECO:0000256" key="1">
    <source>
        <dbReference type="ARBA" id="ARBA00004651"/>
    </source>
</evidence>
<dbReference type="AlphaFoldDB" id="U3GYW0"/>
<feature type="compositionally biased region" description="Low complexity" evidence="9">
    <location>
        <begin position="10"/>
        <end position="23"/>
    </location>
</feature>
<evidence type="ECO:0000256" key="10">
    <source>
        <dbReference type="SAM" id="Phobius"/>
    </source>
</evidence>
<evidence type="ECO:0000313" key="12">
    <source>
        <dbReference type="Proteomes" id="UP000016943"/>
    </source>
</evidence>
<dbReference type="PANTHER" id="PTHR32502:SF5">
    <property type="entry name" value="N-ACETYLGALACTOSAMINE PERMEASE IID COMPONENT-RELATED"/>
    <property type="match status" value="1"/>
</dbReference>
<dbReference type="HOGENOM" id="CLU_060742_2_0_11"/>
<dbReference type="eggNOG" id="COG3716">
    <property type="taxonomic scope" value="Bacteria"/>
</dbReference>
<proteinExistence type="predicted"/>
<feature type="transmembrane region" description="Helical" evidence="10">
    <location>
        <begin position="254"/>
        <end position="272"/>
    </location>
</feature>
<evidence type="ECO:0000256" key="8">
    <source>
        <dbReference type="ARBA" id="ARBA00023136"/>
    </source>
</evidence>
<accession>U3GYW0</accession>
<evidence type="ECO:0000256" key="3">
    <source>
        <dbReference type="ARBA" id="ARBA00022475"/>
    </source>
</evidence>
<dbReference type="PANTHER" id="PTHR32502">
    <property type="entry name" value="N-ACETYLGALACTOSAMINE PERMEASE II COMPONENT-RELATED"/>
    <property type="match status" value="1"/>
</dbReference>
<dbReference type="RefSeq" id="WP_021012400.1">
    <property type="nucleotide sequence ID" value="NC_022198.1"/>
</dbReference>
<dbReference type="NCBIfam" id="NF008315">
    <property type="entry name" value="PRK11103.1"/>
    <property type="match status" value="1"/>
</dbReference>
<evidence type="ECO:0000313" key="11">
    <source>
        <dbReference type="EMBL" id="AGU16003.1"/>
    </source>
</evidence>
<dbReference type="NCBIfam" id="TIGR00828">
    <property type="entry name" value="EIID-AGA"/>
    <property type="match status" value="1"/>
</dbReference>
<dbReference type="EMBL" id="CP006365">
    <property type="protein sequence ID" value="AGU16003.1"/>
    <property type="molecule type" value="Genomic_DNA"/>
</dbReference>
<dbReference type="InterPro" id="IPR004704">
    <property type="entry name" value="PTS_IID_man"/>
</dbReference>
<comment type="subcellular location">
    <subcellularLocation>
        <location evidence="1">Cell membrane</location>
        <topology evidence="1">Multi-pass membrane protein</topology>
    </subcellularLocation>
</comment>
<dbReference type="Pfam" id="PF03613">
    <property type="entry name" value="EIID-AGA"/>
    <property type="match status" value="1"/>
</dbReference>
<evidence type="ECO:0000256" key="6">
    <source>
        <dbReference type="ARBA" id="ARBA00022692"/>
    </source>
</evidence>
<dbReference type="OrthoDB" id="9811533at2"/>
<organism evidence="11 12">
    <name type="scientific">Corynebacterium argentoratense DSM 44202</name>
    <dbReference type="NCBI Taxonomy" id="1348662"/>
    <lineage>
        <taxon>Bacteria</taxon>
        <taxon>Bacillati</taxon>
        <taxon>Actinomycetota</taxon>
        <taxon>Actinomycetes</taxon>
        <taxon>Mycobacteriales</taxon>
        <taxon>Corynebacteriaceae</taxon>
        <taxon>Corynebacterium</taxon>
    </lineage>
</organism>
<feature type="region of interest" description="Disordered" evidence="9">
    <location>
        <begin position="1"/>
        <end position="27"/>
    </location>
</feature>
<keyword evidence="12" id="KW-1185">Reference proteome</keyword>
<keyword evidence="5" id="KW-0598">Phosphotransferase system</keyword>
<keyword evidence="7 10" id="KW-1133">Transmembrane helix</keyword>
<feature type="transmembrane region" description="Helical" evidence="10">
    <location>
        <begin position="211"/>
        <end position="234"/>
    </location>
</feature>
<evidence type="ECO:0008006" key="13">
    <source>
        <dbReference type="Google" id="ProtNLM"/>
    </source>
</evidence>
<evidence type="ECO:0000256" key="5">
    <source>
        <dbReference type="ARBA" id="ARBA00022683"/>
    </source>
</evidence>
<name>U3GYW0_9CORY</name>
<keyword evidence="8 10" id="KW-0472">Membrane</keyword>